<keyword evidence="5" id="KW-0418">Kinase</keyword>
<evidence type="ECO:0000256" key="6">
    <source>
        <dbReference type="ARBA" id="ARBA00022840"/>
    </source>
</evidence>
<dbReference type="EMBL" id="HBGH01003212">
    <property type="protein sequence ID" value="CAD9228105.1"/>
    <property type="molecule type" value="Transcribed_RNA"/>
</dbReference>
<comment type="catalytic activity">
    <reaction evidence="8">
        <text>L-seryl-[protein] + ATP = O-phospho-L-seryl-[protein] + ADP + H(+)</text>
        <dbReference type="Rhea" id="RHEA:17989"/>
        <dbReference type="Rhea" id="RHEA-COMP:9863"/>
        <dbReference type="Rhea" id="RHEA-COMP:11604"/>
        <dbReference type="ChEBI" id="CHEBI:15378"/>
        <dbReference type="ChEBI" id="CHEBI:29999"/>
        <dbReference type="ChEBI" id="CHEBI:30616"/>
        <dbReference type="ChEBI" id="CHEBI:83421"/>
        <dbReference type="ChEBI" id="CHEBI:456216"/>
        <dbReference type="EC" id="2.7.11.1"/>
    </reaction>
</comment>
<evidence type="ECO:0000313" key="11">
    <source>
        <dbReference type="EMBL" id="CAD9228101.1"/>
    </source>
</evidence>
<reference evidence="12" key="1">
    <citation type="submission" date="2021-01" db="EMBL/GenBank/DDBJ databases">
        <authorList>
            <person name="Corre E."/>
            <person name="Pelletier E."/>
            <person name="Niang G."/>
            <person name="Scheremetjew M."/>
            <person name="Finn R."/>
            <person name="Kale V."/>
            <person name="Holt S."/>
            <person name="Cochrane G."/>
            <person name="Meng A."/>
            <person name="Brown T."/>
            <person name="Cohen L."/>
        </authorList>
    </citation>
    <scope>NUCLEOTIDE SEQUENCE</scope>
    <source>
        <strain evidence="12">SAG 36.94</strain>
    </source>
</reference>
<dbReference type="CDD" id="cd14014">
    <property type="entry name" value="STKc_PknB_like"/>
    <property type="match status" value="1"/>
</dbReference>
<evidence type="ECO:0000256" key="7">
    <source>
        <dbReference type="ARBA" id="ARBA00047899"/>
    </source>
</evidence>
<dbReference type="Pfam" id="PF00069">
    <property type="entry name" value="Pkinase"/>
    <property type="match status" value="1"/>
</dbReference>
<dbReference type="SMART" id="SM00220">
    <property type="entry name" value="S_TKc"/>
    <property type="match status" value="1"/>
</dbReference>
<dbReference type="PROSITE" id="PS00107">
    <property type="entry name" value="PROTEIN_KINASE_ATP"/>
    <property type="match status" value="1"/>
</dbReference>
<dbReference type="AlphaFoldDB" id="A0A6T6AZH9"/>
<dbReference type="InterPro" id="IPR017441">
    <property type="entry name" value="Protein_kinase_ATP_BS"/>
</dbReference>
<accession>A0A6T6AZH9</accession>
<evidence type="ECO:0000256" key="4">
    <source>
        <dbReference type="ARBA" id="ARBA00022741"/>
    </source>
</evidence>
<dbReference type="GO" id="GO:0004674">
    <property type="term" value="F:protein serine/threonine kinase activity"/>
    <property type="evidence" value="ECO:0007669"/>
    <property type="project" value="UniProtKB-KW"/>
</dbReference>
<dbReference type="PANTHER" id="PTHR24363:SF0">
    <property type="entry name" value="SERINE_THREONINE KINASE LIKE DOMAIN CONTAINING 1"/>
    <property type="match status" value="1"/>
</dbReference>
<dbReference type="EC" id="2.7.11.1" evidence="1"/>
<dbReference type="InterPro" id="IPR000719">
    <property type="entry name" value="Prot_kinase_dom"/>
</dbReference>
<organism evidence="12">
    <name type="scientific">Compsopogon caeruleus</name>
    <dbReference type="NCBI Taxonomy" id="31354"/>
    <lineage>
        <taxon>Eukaryota</taxon>
        <taxon>Rhodophyta</taxon>
        <taxon>Compsopogonophyceae</taxon>
        <taxon>Compsopogonales</taxon>
        <taxon>Compsopogonaceae</taxon>
        <taxon>Compsopogon</taxon>
    </lineage>
</organism>
<keyword evidence="4 9" id="KW-0547">Nucleotide-binding</keyword>
<keyword evidence="3" id="KW-0808">Transferase</keyword>
<proteinExistence type="predicted"/>
<protein>
    <recommendedName>
        <fullName evidence="1">non-specific serine/threonine protein kinase</fullName>
        <ecNumber evidence="1">2.7.11.1</ecNumber>
    </recommendedName>
</protein>
<evidence type="ECO:0000256" key="5">
    <source>
        <dbReference type="ARBA" id="ARBA00022777"/>
    </source>
</evidence>
<evidence type="ECO:0000256" key="2">
    <source>
        <dbReference type="ARBA" id="ARBA00022527"/>
    </source>
</evidence>
<evidence type="ECO:0000259" key="10">
    <source>
        <dbReference type="PROSITE" id="PS50011"/>
    </source>
</evidence>
<feature type="binding site" evidence="9">
    <location>
        <position position="66"/>
    </location>
    <ligand>
        <name>ATP</name>
        <dbReference type="ChEBI" id="CHEBI:30616"/>
    </ligand>
</feature>
<evidence type="ECO:0000256" key="8">
    <source>
        <dbReference type="ARBA" id="ARBA00048679"/>
    </source>
</evidence>
<comment type="catalytic activity">
    <reaction evidence="7">
        <text>L-threonyl-[protein] + ATP = O-phospho-L-threonyl-[protein] + ADP + H(+)</text>
        <dbReference type="Rhea" id="RHEA:46608"/>
        <dbReference type="Rhea" id="RHEA-COMP:11060"/>
        <dbReference type="Rhea" id="RHEA-COMP:11605"/>
        <dbReference type="ChEBI" id="CHEBI:15378"/>
        <dbReference type="ChEBI" id="CHEBI:30013"/>
        <dbReference type="ChEBI" id="CHEBI:30616"/>
        <dbReference type="ChEBI" id="CHEBI:61977"/>
        <dbReference type="ChEBI" id="CHEBI:456216"/>
        <dbReference type="EC" id="2.7.11.1"/>
    </reaction>
</comment>
<dbReference type="PROSITE" id="PS50011">
    <property type="entry name" value="PROTEIN_KINASE_DOM"/>
    <property type="match status" value="1"/>
</dbReference>
<dbReference type="PROSITE" id="PS00108">
    <property type="entry name" value="PROTEIN_KINASE_ST"/>
    <property type="match status" value="1"/>
</dbReference>
<sequence>MGVRCAGVFASRIEPGGDGPVAGSKERGVGDEIGSGRYRLVSELGRGGFGVTYLAEGQDGQEVVLKILSLLQLRGWKHLEMFEREARTLRSLRHNRIPSYVDSFEVDSGTNTEYVLVQNLAKGRSLQDLVDDGWRASEKQVRILMEQMLDVLDYLGSLSPPVIHRDIKPSNVVIDQDGDEISLSLVDFGSVVNIKYTGEDATPSMATMVGTFGYMAPEQFAGVADVQSDLYSAGATILFLLSGKPPFAFPQKRLKVDFRPSLLNKDSPRLADVFDVVERLMEPAPEDRFTSARQALDTLMGLNPLQPARSTQINISEAVPVTVGDQPTRPVPGSRIQLREDRDSLLLHIPPGSLSSKSAFSGAVHATGLAMIAYTALSSGSLPFIAFFLPVLAAVTVQQSRGLEDTLSSTELSLRRDSGTFRLTQKKGSKISLERHGLLADLHLISAVATEKGSETRNQIMLMEGAREIPFGSSLSRPEQEYIRNKIGMFLQLIPQPKDQL</sequence>
<keyword evidence="2" id="KW-0723">Serine/threonine-protein kinase</keyword>
<name>A0A6T6AZH9_9RHOD</name>
<feature type="domain" description="Protein kinase" evidence="10">
    <location>
        <begin position="38"/>
        <end position="300"/>
    </location>
</feature>
<dbReference type="Gene3D" id="1.10.510.10">
    <property type="entry name" value="Transferase(Phosphotransferase) domain 1"/>
    <property type="match status" value="1"/>
</dbReference>
<dbReference type="EMBL" id="HBGH01003211">
    <property type="protein sequence ID" value="CAD9228101.1"/>
    <property type="molecule type" value="Transcribed_RNA"/>
</dbReference>
<dbReference type="InterPro" id="IPR011009">
    <property type="entry name" value="Kinase-like_dom_sf"/>
</dbReference>
<gene>
    <name evidence="11" type="ORF">CCAE0312_LOCUS1729</name>
    <name evidence="12" type="ORF">CCAE0312_LOCUS1730</name>
</gene>
<evidence type="ECO:0000256" key="1">
    <source>
        <dbReference type="ARBA" id="ARBA00012513"/>
    </source>
</evidence>
<dbReference type="InterPro" id="IPR008271">
    <property type="entry name" value="Ser/Thr_kinase_AS"/>
</dbReference>
<evidence type="ECO:0000256" key="9">
    <source>
        <dbReference type="PROSITE-ProRule" id="PRU10141"/>
    </source>
</evidence>
<evidence type="ECO:0000313" key="12">
    <source>
        <dbReference type="EMBL" id="CAD9228105.1"/>
    </source>
</evidence>
<evidence type="ECO:0000256" key="3">
    <source>
        <dbReference type="ARBA" id="ARBA00022679"/>
    </source>
</evidence>
<dbReference type="PANTHER" id="PTHR24363">
    <property type="entry name" value="SERINE/THREONINE PROTEIN KINASE"/>
    <property type="match status" value="1"/>
</dbReference>
<keyword evidence="6 9" id="KW-0067">ATP-binding</keyword>
<dbReference type="SUPFAM" id="SSF56112">
    <property type="entry name" value="Protein kinase-like (PK-like)"/>
    <property type="match status" value="1"/>
</dbReference>
<dbReference type="GO" id="GO:0005524">
    <property type="term" value="F:ATP binding"/>
    <property type="evidence" value="ECO:0007669"/>
    <property type="project" value="UniProtKB-UniRule"/>
</dbReference>